<dbReference type="GO" id="GO:0006367">
    <property type="term" value="P:transcription initiation at RNA polymerase II promoter"/>
    <property type="evidence" value="ECO:0007669"/>
    <property type="project" value="TreeGrafter"/>
</dbReference>
<accession>A0A284QZ37</accession>
<evidence type="ECO:0000313" key="9">
    <source>
        <dbReference type="EMBL" id="SJL01699.1"/>
    </source>
</evidence>
<dbReference type="PANTHER" id="PTHR46469:SF1">
    <property type="entry name" value="TRANSCRIPTION INITIATION FACTOR TFIID SUBUNIT 8"/>
    <property type="match status" value="1"/>
</dbReference>
<comment type="similarity">
    <text evidence="2">Belongs to the TAF8 family.</text>
</comment>
<dbReference type="PANTHER" id="PTHR46469">
    <property type="entry name" value="TRANSCRIPTION INITIATION FACTOR TFIID SUBUNIT 8"/>
    <property type="match status" value="1"/>
</dbReference>
<feature type="region of interest" description="Disordered" evidence="7">
    <location>
        <begin position="127"/>
        <end position="195"/>
    </location>
</feature>
<sequence length="256" mass="27614">MIPAPVPVNPYSVYNSAYPAYYPYTAAAAAPQLQPEPSPPSPVPPAVSPAAASEATQRLVSAELKRAGFDAAEPAAVVRLEHEVVAIVEALYHRAHEYANLANRAGAVATDLMLACKDYELDMKGLRAQTRKRNTAPLPTLIPPPSRSPSPELLSSDDEDPASSVPFTLRNLPTSFPDLPPKHTYHQTPVSPPKKAALPSLEKKLKTAGLVQESLRNLMLSTEDASGQGQEDAQLLGHIVNWQSSAHPRKRWRVGS</sequence>
<keyword evidence="6" id="KW-0539">Nucleus</keyword>
<dbReference type="EMBL" id="FUEG01000003">
    <property type="protein sequence ID" value="SJL01699.1"/>
    <property type="molecule type" value="Genomic_DNA"/>
</dbReference>
<feature type="compositionally biased region" description="Pro residues" evidence="7">
    <location>
        <begin position="34"/>
        <end position="47"/>
    </location>
</feature>
<dbReference type="GO" id="GO:0005669">
    <property type="term" value="C:transcription factor TFIID complex"/>
    <property type="evidence" value="ECO:0007669"/>
    <property type="project" value="InterPro"/>
</dbReference>
<feature type="domain" description="Transcription factor TFIID subunit 8 C-terminal" evidence="8">
    <location>
        <begin position="172"/>
        <end position="218"/>
    </location>
</feature>
<dbReference type="GO" id="GO:0046982">
    <property type="term" value="F:protein heterodimerization activity"/>
    <property type="evidence" value="ECO:0007669"/>
    <property type="project" value="InterPro"/>
</dbReference>
<feature type="region of interest" description="Disordered" evidence="7">
    <location>
        <begin position="31"/>
        <end position="54"/>
    </location>
</feature>
<dbReference type="InterPro" id="IPR019473">
    <property type="entry name" value="TFIID_su8_C"/>
</dbReference>
<evidence type="ECO:0000256" key="3">
    <source>
        <dbReference type="ARBA" id="ARBA00017307"/>
    </source>
</evidence>
<dbReference type="InterPro" id="IPR037818">
    <property type="entry name" value="TAF8"/>
</dbReference>
<dbReference type="CDD" id="cd00076">
    <property type="entry name" value="HFD_SF"/>
    <property type="match status" value="1"/>
</dbReference>
<evidence type="ECO:0000256" key="2">
    <source>
        <dbReference type="ARBA" id="ARBA00008767"/>
    </source>
</evidence>
<evidence type="ECO:0000313" key="10">
    <source>
        <dbReference type="Proteomes" id="UP000219338"/>
    </source>
</evidence>
<comment type="subcellular location">
    <subcellularLocation>
        <location evidence="1">Nucleus</location>
    </subcellularLocation>
</comment>
<evidence type="ECO:0000256" key="6">
    <source>
        <dbReference type="ARBA" id="ARBA00023242"/>
    </source>
</evidence>
<keyword evidence="10" id="KW-1185">Reference proteome</keyword>
<organism evidence="9 10">
    <name type="scientific">Armillaria ostoyae</name>
    <name type="common">Armillaria root rot fungus</name>
    <dbReference type="NCBI Taxonomy" id="47428"/>
    <lineage>
        <taxon>Eukaryota</taxon>
        <taxon>Fungi</taxon>
        <taxon>Dikarya</taxon>
        <taxon>Basidiomycota</taxon>
        <taxon>Agaricomycotina</taxon>
        <taxon>Agaricomycetes</taxon>
        <taxon>Agaricomycetidae</taxon>
        <taxon>Agaricales</taxon>
        <taxon>Marasmiineae</taxon>
        <taxon>Physalacriaceae</taxon>
        <taxon>Armillaria</taxon>
    </lineage>
</organism>
<keyword evidence="5" id="KW-0804">Transcription</keyword>
<dbReference type="Proteomes" id="UP000219338">
    <property type="component" value="Unassembled WGS sequence"/>
</dbReference>
<dbReference type="Pfam" id="PF10406">
    <property type="entry name" value="TAF8_C"/>
    <property type="match status" value="1"/>
</dbReference>
<dbReference type="Gene3D" id="1.10.20.10">
    <property type="entry name" value="Histone, subunit A"/>
    <property type="match status" value="1"/>
</dbReference>
<gene>
    <name evidence="9" type="ORF">ARMOST_05022</name>
</gene>
<evidence type="ECO:0000256" key="1">
    <source>
        <dbReference type="ARBA" id="ARBA00004123"/>
    </source>
</evidence>
<evidence type="ECO:0000259" key="8">
    <source>
        <dbReference type="Pfam" id="PF10406"/>
    </source>
</evidence>
<name>A0A284QZ37_ARMOS</name>
<evidence type="ECO:0000256" key="7">
    <source>
        <dbReference type="SAM" id="MobiDB-lite"/>
    </source>
</evidence>
<dbReference type="OMA" id="YANLAHR"/>
<keyword evidence="4" id="KW-0805">Transcription regulation</keyword>
<proteinExistence type="inferred from homology"/>
<dbReference type="InterPro" id="IPR009072">
    <property type="entry name" value="Histone-fold"/>
</dbReference>
<dbReference type="STRING" id="47428.A0A284QZ37"/>
<reference evidence="10" key="1">
    <citation type="journal article" date="2017" name="Nat. Ecol. Evol.">
        <title>Genome expansion and lineage-specific genetic innovations in the forest pathogenic fungi Armillaria.</title>
        <authorList>
            <person name="Sipos G."/>
            <person name="Prasanna A.N."/>
            <person name="Walter M.C."/>
            <person name="O'Connor E."/>
            <person name="Balint B."/>
            <person name="Krizsan K."/>
            <person name="Kiss B."/>
            <person name="Hess J."/>
            <person name="Varga T."/>
            <person name="Slot J."/>
            <person name="Riley R."/>
            <person name="Boka B."/>
            <person name="Rigling D."/>
            <person name="Barry K."/>
            <person name="Lee J."/>
            <person name="Mihaltcheva S."/>
            <person name="LaButti K."/>
            <person name="Lipzen A."/>
            <person name="Waldron R."/>
            <person name="Moloney N.M."/>
            <person name="Sperisen C."/>
            <person name="Kredics L."/>
            <person name="Vagvoelgyi C."/>
            <person name="Patrignani A."/>
            <person name="Fitzpatrick D."/>
            <person name="Nagy I."/>
            <person name="Doyle S."/>
            <person name="Anderson J.B."/>
            <person name="Grigoriev I.V."/>
            <person name="Gueldener U."/>
            <person name="Muensterkoetter M."/>
            <person name="Nagy L.G."/>
        </authorList>
    </citation>
    <scope>NUCLEOTIDE SEQUENCE [LARGE SCALE GENOMIC DNA]</scope>
    <source>
        <strain evidence="10">C18/9</strain>
    </source>
</reference>
<dbReference type="AlphaFoldDB" id="A0A284QZ37"/>
<evidence type="ECO:0000256" key="4">
    <source>
        <dbReference type="ARBA" id="ARBA00023015"/>
    </source>
</evidence>
<evidence type="ECO:0000256" key="5">
    <source>
        <dbReference type="ARBA" id="ARBA00023163"/>
    </source>
</evidence>
<dbReference type="OrthoDB" id="2193813at2759"/>
<protein>
    <recommendedName>
        <fullName evidence="3">Transcription initiation factor TFIID subunit 8</fullName>
    </recommendedName>
</protein>